<reference evidence="1" key="1">
    <citation type="submission" date="2014-09" db="EMBL/GenBank/DDBJ databases">
        <authorList>
            <person name="Magalhaes I.L.F."/>
            <person name="Oliveira U."/>
            <person name="Santos F.R."/>
            <person name="Vidigal T.H.D.A."/>
            <person name="Brescovit A.D."/>
            <person name="Santos A.J."/>
        </authorList>
    </citation>
    <scope>NUCLEOTIDE SEQUENCE</scope>
    <source>
        <tissue evidence="1">Shoot tissue taken approximately 20 cm above the soil surface</tissue>
    </source>
</reference>
<accession>A0A0A8YYN1</accession>
<organism evidence="1">
    <name type="scientific">Arundo donax</name>
    <name type="common">Giant reed</name>
    <name type="synonym">Donax arundinaceus</name>
    <dbReference type="NCBI Taxonomy" id="35708"/>
    <lineage>
        <taxon>Eukaryota</taxon>
        <taxon>Viridiplantae</taxon>
        <taxon>Streptophyta</taxon>
        <taxon>Embryophyta</taxon>
        <taxon>Tracheophyta</taxon>
        <taxon>Spermatophyta</taxon>
        <taxon>Magnoliopsida</taxon>
        <taxon>Liliopsida</taxon>
        <taxon>Poales</taxon>
        <taxon>Poaceae</taxon>
        <taxon>PACMAD clade</taxon>
        <taxon>Arundinoideae</taxon>
        <taxon>Arundineae</taxon>
        <taxon>Arundo</taxon>
    </lineage>
</organism>
<dbReference type="AlphaFoldDB" id="A0A0A8YYN1"/>
<evidence type="ECO:0000313" key="1">
    <source>
        <dbReference type="EMBL" id="JAD29585.1"/>
    </source>
</evidence>
<dbReference type="EMBL" id="GBRH01268310">
    <property type="protein sequence ID" value="JAD29585.1"/>
    <property type="molecule type" value="Transcribed_RNA"/>
</dbReference>
<protein>
    <submittedName>
        <fullName evidence="1">Uncharacterized protein</fullName>
    </submittedName>
</protein>
<name>A0A0A8YYN1_ARUDO</name>
<reference evidence="1" key="2">
    <citation type="journal article" date="2015" name="Data Brief">
        <title>Shoot transcriptome of the giant reed, Arundo donax.</title>
        <authorList>
            <person name="Barrero R.A."/>
            <person name="Guerrero F.D."/>
            <person name="Moolhuijzen P."/>
            <person name="Goolsby J.A."/>
            <person name="Tidwell J."/>
            <person name="Bellgard S.E."/>
            <person name="Bellgard M.I."/>
        </authorList>
    </citation>
    <scope>NUCLEOTIDE SEQUENCE</scope>
    <source>
        <tissue evidence="1">Shoot tissue taken approximately 20 cm above the soil surface</tissue>
    </source>
</reference>
<sequence>MLCTYNLLGNLKHNMYMETQIRLIKNESV</sequence>
<proteinExistence type="predicted"/>